<proteinExistence type="predicted"/>
<feature type="compositionally biased region" description="Basic and acidic residues" evidence="1">
    <location>
        <begin position="65"/>
        <end position="75"/>
    </location>
</feature>
<feature type="compositionally biased region" description="Low complexity" evidence="1">
    <location>
        <begin position="51"/>
        <end position="62"/>
    </location>
</feature>
<name>A0A4R4YBE9_9PSEU</name>
<organism evidence="2 3">
    <name type="scientific">Saccharopolyspora elongata</name>
    <dbReference type="NCBI Taxonomy" id="2530387"/>
    <lineage>
        <taxon>Bacteria</taxon>
        <taxon>Bacillati</taxon>
        <taxon>Actinomycetota</taxon>
        <taxon>Actinomycetes</taxon>
        <taxon>Pseudonocardiales</taxon>
        <taxon>Pseudonocardiaceae</taxon>
        <taxon>Saccharopolyspora</taxon>
    </lineage>
</organism>
<feature type="compositionally biased region" description="Low complexity" evidence="1">
    <location>
        <begin position="86"/>
        <end position="105"/>
    </location>
</feature>
<sequence length="105" mass="10733">MRRDPGVEQAAAAPAGPLTAPPLTAPPLTAPPLTAPPLTAPPLTAPPLTAPPLTAGLLTAGPCRTRPENPHRNADIRGGQGRRRSFPVVRRPSRSSCARRASGSG</sequence>
<feature type="region of interest" description="Disordered" evidence="1">
    <location>
        <begin position="1"/>
        <end position="105"/>
    </location>
</feature>
<dbReference type="AlphaFoldDB" id="A0A4R4YBE9"/>
<protein>
    <submittedName>
        <fullName evidence="2">Uncharacterized protein</fullName>
    </submittedName>
</protein>
<evidence type="ECO:0000313" key="2">
    <source>
        <dbReference type="EMBL" id="TDD41895.1"/>
    </source>
</evidence>
<evidence type="ECO:0000256" key="1">
    <source>
        <dbReference type="SAM" id="MobiDB-lite"/>
    </source>
</evidence>
<dbReference type="Proteomes" id="UP000294947">
    <property type="component" value="Unassembled WGS sequence"/>
</dbReference>
<feature type="compositionally biased region" description="Pro residues" evidence="1">
    <location>
        <begin position="19"/>
        <end position="50"/>
    </location>
</feature>
<gene>
    <name evidence="2" type="ORF">E1288_31035</name>
</gene>
<comment type="caution">
    <text evidence="2">The sequence shown here is derived from an EMBL/GenBank/DDBJ whole genome shotgun (WGS) entry which is preliminary data.</text>
</comment>
<reference evidence="2 3" key="1">
    <citation type="submission" date="2019-03" db="EMBL/GenBank/DDBJ databases">
        <title>Draft genome sequences of novel Actinobacteria.</title>
        <authorList>
            <person name="Sahin N."/>
            <person name="Ay H."/>
            <person name="Saygin H."/>
        </authorList>
    </citation>
    <scope>NUCLEOTIDE SEQUENCE [LARGE SCALE GENOMIC DNA]</scope>
    <source>
        <strain evidence="2 3">7K502</strain>
    </source>
</reference>
<dbReference type="EMBL" id="SMKW01000053">
    <property type="protein sequence ID" value="TDD41895.1"/>
    <property type="molecule type" value="Genomic_DNA"/>
</dbReference>
<evidence type="ECO:0000313" key="3">
    <source>
        <dbReference type="Proteomes" id="UP000294947"/>
    </source>
</evidence>
<keyword evidence="3" id="KW-1185">Reference proteome</keyword>
<accession>A0A4R4YBE9</accession>